<evidence type="ECO:0008006" key="5">
    <source>
        <dbReference type="Google" id="ProtNLM"/>
    </source>
</evidence>
<dbReference type="OrthoDB" id="1658288at2759"/>
<name>A0A0F7U2L9_PENBI</name>
<proteinExistence type="predicted"/>
<evidence type="ECO:0000256" key="1">
    <source>
        <dbReference type="ARBA" id="ARBA00022737"/>
    </source>
</evidence>
<protein>
    <recommendedName>
        <fullName evidence="5">Kinesin light chain</fullName>
    </recommendedName>
</protein>
<dbReference type="PANTHER" id="PTHR45641">
    <property type="entry name" value="TETRATRICOPEPTIDE REPEAT PROTEIN (AFU_ORTHOLOGUE AFUA_6G03870)"/>
    <property type="match status" value="1"/>
</dbReference>
<organism evidence="3 4">
    <name type="scientific">Penicillium brasilianum</name>
    <dbReference type="NCBI Taxonomy" id="104259"/>
    <lineage>
        <taxon>Eukaryota</taxon>
        <taxon>Fungi</taxon>
        <taxon>Dikarya</taxon>
        <taxon>Ascomycota</taxon>
        <taxon>Pezizomycotina</taxon>
        <taxon>Eurotiomycetes</taxon>
        <taxon>Eurotiomycetidae</taxon>
        <taxon>Eurotiales</taxon>
        <taxon>Aspergillaceae</taxon>
        <taxon>Penicillium</taxon>
    </lineage>
</organism>
<sequence length="511" mass="58314">MTVISRKEIEDVLGWEYPEKIIAFAFEVKALMKCQDLKTAEERCLQTLEALREFHLETGYTIYLMFCQLLAETHHRQGSHRWAESESEYKELLKTCERERPDNERSITSIKAALAKLYQDQDRLDEAEILLEQVKELYNAVPRDGSHHLNHHMKSLATLYLKQGRQQEAMTLFAQVLEREGGQYGLEHPQTLSSMRDFACAMQTQIQPRERMLLVQEIFEKQKIALGLDNMQTAYTATLLVEMMVENDELEVASVLAESLIDVLDPEAQFALACSAMLGRIYLAQGQADKAGDILTKSLERRITIYGAEHDEVIYAELDLALWHEKQDQLREAEALYQQIYQVRQRTFGSEHPNTLTSLQDLVDLYVRHEGLVSSESLLSMLTQISKLREANLGRENPQTLLNLFGLSLEYFTQEKWVDSAVLMQEILEICLRKLGKGCDVLPLLLEPLVACWENLGRDEDAACLDRHIDFVLDEMSPEEIATQLNSSKTLPGILKRSSLVMQASGAVASV</sequence>
<keyword evidence="2" id="KW-0802">TPR repeat</keyword>
<evidence type="ECO:0000313" key="4">
    <source>
        <dbReference type="Proteomes" id="UP000042958"/>
    </source>
</evidence>
<reference evidence="4" key="1">
    <citation type="journal article" date="2015" name="Genome Announc.">
        <title>Draft genome sequence of the fungus Penicillium brasilianum MG11.</title>
        <authorList>
            <person name="Horn F."/>
            <person name="Linde J."/>
            <person name="Mattern D.J."/>
            <person name="Walther G."/>
            <person name="Guthke R."/>
            <person name="Brakhage A.A."/>
            <person name="Valiante V."/>
        </authorList>
    </citation>
    <scope>NUCLEOTIDE SEQUENCE [LARGE SCALE GENOMIC DNA]</scope>
    <source>
        <strain evidence="4">MG11</strain>
    </source>
</reference>
<dbReference type="Gene3D" id="1.25.40.10">
    <property type="entry name" value="Tetratricopeptide repeat domain"/>
    <property type="match status" value="2"/>
</dbReference>
<accession>A0A0F7U2L9</accession>
<gene>
    <name evidence="3" type="ORF">PMG11_10978</name>
</gene>
<keyword evidence="1" id="KW-0677">Repeat</keyword>
<evidence type="ECO:0000256" key="2">
    <source>
        <dbReference type="ARBA" id="ARBA00022803"/>
    </source>
</evidence>
<dbReference type="SUPFAM" id="SSF48452">
    <property type="entry name" value="TPR-like"/>
    <property type="match status" value="2"/>
</dbReference>
<dbReference type="PANTHER" id="PTHR45641:SF19">
    <property type="entry name" value="NEPHROCYSTIN-3"/>
    <property type="match status" value="1"/>
</dbReference>
<evidence type="ECO:0000313" key="3">
    <source>
        <dbReference type="EMBL" id="CEJ62481.1"/>
    </source>
</evidence>
<dbReference type="STRING" id="104259.A0A0F7U2L9"/>
<keyword evidence="4" id="KW-1185">Reference proteome</keyword>
<dbReference type="AlphaFoldDB" id="A0A0F7U2L9"/>
<dbReference type="InterPro" id="IPR011990">
    <property type="entry name" value="TPR-like_helical_dom_sf"/>
</dbReference>
<dbReference type="EMBL" id="CDHK01000016">
    <property type="protein sequence ID" value="CEJ62481.1"/>
    <property type="molecule type" value="Genomic_DNA"/>
</dbReference>
<dbReference type="Proteomes" id="UP000042958">
    <property type="component" value="Unassembled WGS sequence"/>
</dbReference>
<dbReference type="Pfam" id="PF13424">
    <property type="entry name" value="TPR_12"/>
    <property type="match status" value="2"/>
</dbReference>